<proteinExistence type="predicted"/>
<feature type="region of interest" description="Disordered" evidence="1">
    <location>
        <begin position="210"/>
        <end position="354"/>
    </location>
</feature>
<comment type="caution">
    <text evidence="2">The sequence shown here is derived from an EMBL/GenBank/DDBJ whole genome shotgun (WGS) entry which is preliminary data.</text>
</comment>
<dbReference type="EMBL" id="JAWQEG010007029">
    <property type="protein sequence ID" value="KAK3853264.1"/>
    <property type="molecule type" value="Genomic_DNA"/>
</dbReference>
<feature type="compositionally biased region" description="Polar residues" evidence="1">
    <location>
        <begin position="298"/>
        <end position="317"/>
    </location>
</feature>
<reference evidence="2" key="1">
    <citation type="submission" date="2023-10" db="EMBL/GenBank/DDBJ databases">
        <title>Genome assemblies of two species of porcelain crab, Petrolisthes cinctipes and Petrolisthes manimaculis (Anomura: Porcellanidae).</title>
        <authorList>
            <person name="Angst P."/>
        </authorList>
    </citation>
    <scope>NUCLEOTIDE SEQUENCE</scope>
    <source>
        <strain evidence="2">PB745_01</strain>
        <tissue evidence="2">Gill</tissue>
    </source>
</reference>
<accession>A0AAE1BQ34</accession>
<sequence>MPKNFNKERLNFRLTNSHNTQFTQNSKAEGHHTRIEKICTCQPLHEKMKNDQTCIGFSTNSGDISDLNNMQSANVHSVEKSPSKAHSLHSMTNKGYVNQGVSSTINERGIQSIQARPNRSCSCFTIKSTAAKYYHDDQTPPPYCTGYSTSESLGLAHEWNCKCYDYLSDKEKRHNSRSFFIHENDDVCRPHRPQKYRSWSRSRGSHSFYQREWSRTTESPPYPSYTRKSRSRKSVPTMSNVRKSNSRGSITNRSRSHESISNRSSPHMSPSSRSTSRESTNESWSDSDSSDSSWSGSFESTQSKFTSCTPLPSGSETQRSRKSYYPGRWRSRLNRPRSWGSQSTASDYNGGNRGRERVFNRKWELQAQHSQLANKSSRGSRDRSKITNQLCTAMGTYRKIMYNNRTAAQNWRKGKGYKNGRTFSHKGKNNEGYGRCHCNEIVSCNDFQPLTEDLRRRASGVDNIQDFLKEVKYLSTKTSKPNAGKMIHHSDQEGNNKVPRTDTVNYDYVEGFSDSEECVFGKKTLLFSSQKNNGKLYKKPKTQTASISDAGKSISQQDHYDSIQVPETRSVKSIFVEGPEGGNGNTNTICSPFLEEEHLVSTSGEPANDKNEMSSGATEENKSVTVSISQQDCMHDISTDRSEIETLRVERKSDVFLPDIEDFTFSSCLNSNHLQDTIEKKRSIPKESHTSTCPNIPSEPDRVRLAEDTICPLEDDVNYLSDDITTPANMSISLDVHQPTNVIGSKEDKINSCGLRESACDVTYTTEGQSSDCLTRDCIMKSATTIPAKEYNSIEERFAILNNKEVETILTLISFTESPDDSQEKATTNLFHSSCTESTEEDDDCESNSSFPLFELDSCDIFTDNETNECEVIKGNNDRGMLTTQGANTIKEPLSKINISDELKLTEEQLLTKKVLAIRECSVVLKDVKEMLNTRQFPIYMTEHQNFPCNKIPKRKPSVNRRTDRDK</sequence>
<feature type="compositionally biased region" description="Basic and acidic residues" evidence="1">
    <location>
        <begin position="680"/>
        <end position="689"/>
    </location>
</feature>
<feature type="compositionally biased region" description="Low complexity" evidence="1">
    <location>
        <begin position="261"/>
        <end position="274"/>
    </location>
</feature>
<evidence type="ECO:0000256" key="1">
    <source>
        <dbReference type="SAM" id="MobiDB-lite"/>
    </source>
</evidence>
<feature type="compositionally biased region" description="Low complexity" evidence="1">
    <location>
        <begin position="281"/>
        <end position="297"/>
    </location>
</feature>
<protein>
    <submittedName>
        <fullName evidence="2">Uncharacterized protein</fullName>
    </submittedName>
</protein>
<feature type="compositionally biased region" description="Polar residues" evidence="1">
    <location>
        <begin position="542"/>
        <end position="557"/>
    </location>
</feature>
<organism evidence="2 3">
    <name type="scientific">Petrolisthes cinctipes</name>
    <name type="common">Flat porcelain crab</name>
    <dbReference type="NCBI Taxonomy" id="88211"/>
    <lineage>
        <taxon>Eukaryota</taxon>
        <taxon>Metazoa</taxon>
        <taxon>Ecdysozoa</taxon>
        <taxon>Arthropoda</taxon>
        <taxon>Crustacea</taxon>
        <taxon>Multicrustacea</taxon>
        <taxon>Malacostraca</taxon>
        <taxon>Eumalacostraca</taxon>
        <taxon>Eucarida</taxon>
        <taxon>Decapoda</taxon>
        <taxon>Pleocyemata</taxon>
        <taxon>Anomura</taxon>
        <taxon>Galatheoidea</taxon>
        <taxon>Porcellanidae</taxon>
        <taxon>Petrolisthes</taxon>
    </lineage>
</organism>
<feature type="region of interest" description="Disordered" evidence="1">
    <location>
        <begin position="680"/>
        <end position="699"/>
    </location>
</feature>
<feature type="compositionally biased region" description="Polar residues" evidence="1">
    <location>
        <begin position="613"/>
        <end position="623"/>
    </location>
</feature>
<feature type="region of interest" description="Disordered" evidence="1">
    <location>
        <begin position="480"/>
        <end position="501"/>
    </location>
</feature>
<name>A0AAE1BQ34_PETCI</name>
<feature type="compositionally biased region" description="Polar residues" evidence="1">
    <location>
        <begin position="234"/>
        <end position="252"/>
    </location>
</feature>
<feature type="compositionally biased region" description="Polar residues" evidence="1">
    <location>
        <begin position="339"/>
        <end position="349"/>
    </location>
</feature>
<keyword evidence="3" id="KW-1185">Reference proteome</keyword>
<dbReference type="Proteomes" id="UP001286313">
    <property type="component" value="Unassembled WGS sequence"/>
</dbReference>
<evidence type="ECO:0000313" key="2">
    <source>
        <dbReference type="EMBL" id="KAK3853264.1"/>
    </source>
</evidence>
<dbReference type="AlphaFoldDB" id="A0AAE1BQ34"/>
<gene>
    <name evidence="2" type="ORF">Pcinc_040186</name>
</gene>
<feature type="region of interest" description="Disordered" evidence="1">
    <location>
        <begin position="538"/>
        <end position="563"/>
    </location>
</feature>
<evidence type="ECO:0000313" key="3">
    <source>
        <dbReference type="Proteomes" id="UP001286313"/>
    </source>
</evidence>
<feature type="region of interest" description="Disordered" evidence="1">
    <location>
        <begin position="601"/>
        <end position="623"/>
    </location>
</feature>